<evidence type="ECO:0000313" key="2">
    <source>
        <dbReference type="Proteomes" id="UP000540128"/>
    </source>
</evidence>
<gene>
    <name evidence="1" type="ORF">G6W59_25265</name>
</gene>
<sequence length="227" mass="23463">MRRADGHSAVHLWSLSEEIGIEDDSSGDGLVLTGPDGVDRVPEVSPLVREALRRMQLGPVLLANLAPERGRGCAPDEPLPAAGGDPGLSRVLASITHLVVRTLAIDDLGGPLLSAFPLSRSAPFTPVRPPPRRAVRMASGVSLTQESGGIAMWSAAASHRVLLHRPEAALVASLLGWPVTPEDAADALPVPGAVPPGVIGYLTAAGMARPVLGPMPGRTAPRSRLTG</sequence>
<evidence type="ECO:0000313" key="1">
    <source>
        <dbReference type="EMBL" id="NUV31571.1"/>
    </source>
</evidence>
<dbReference type="Proteomes" id="UP000540128">
    <property type="component" value="Unassembled WGS sequence"/>
</dbReference>
<accession>A0A7Y6F488</accession>
<keyword evidence="2" id="KW-1185">Reference proteome</keyword>
<dbReference type="AlphaFoldDB" id="A0A7Y6F488"/>
<protein>
    <submittedName>
        <fullName evidence="1">NADH oxidase</fullName>
    </submittedName>
</protein>
<organism evidence="1 2">
    <name type="scientific">Streptomyces odorifer</name>
    <dbReference type="NCBI Taxonomy" id="53450"/>
    <lineage>
        <taxon>Bacteria</taxon>
        <taxon>Bacillati</taxon>
        <taxon>Actinomycetota</taxon>
        <taxon>Actinomycetes</taxon>
        <taxon>Kitasatosporales</taxon>
        <taxon>Streptomycetaceae</taxon>
        <taxon>Streptomyces</taxon>
        <taxon>Streptomyces albidoflavus group</taxon>
    </lineage>
</organism>
<dbReference type="EMBL" id="JAANNT010000028">
    <property type="protein sequence ID" value="NUV31571.1"/>
    <property type="molecule type" value="Genomic_DNA"/>
</dbReference>
<proteinExistence type="predicted"/>
<comment type="caution">
    <text evidence="1">The sequence shown here is derived from an EMBL/GenBank/DDBJ whole genome shotgun (WGS) entry which is preliminary data.</text>
</comment>
<name>A0A7Y6F488_9ACTN</name>
<reference evidence="1 2" key="1">
    <citation type="submission" date="2020-03" db="EMBL/GenBank/DDBJ databases">
        <title>Complete genome sequence of sixteen Streptomyces strains facilitates identification of candidate genes involved in plant growth-promotion in grain legumes and cereals.</title>
        <authorList>
            <person name="Gopalakrishnan S."/>
            <person name="Thakur V."/>
            <person name="Saxena R."/>
            <person name="Vadlamudi S."/>
            <person name="Purohit S."/>
            <person name="Kumar V."/>
            <person name="Rathore A."/>
            <person name="Chitikineni A."/>
            <person name="Varshney R.K."/>
        </authorList>
    </citation>
    <scope>NUCLEOTIDE SEQUENCE [LARGE SCALE GENOMIC DNA]</scope>
    <source>
        <strain evidence="1 2">KAI-180</strain>
    </source>
</reference>
<dbReference type="RefSeq" id="WP_030698889.1">
    <property type="nucleotide sequence ID" value="NZ_JAANNT010000028.1"/>
</dbReference>